<dbReference type="Proteomes" id="UP001202479">
    <property type="component" value="Unassembled WGS sequence"/>
</dbReference>
<dbReference type="EMBL" id="JAHUZD010000093">
    <property type="protein sequence ID" value="KAI3404580.1"/>
    <property type="molecule type" value="Genomic_DNA"/>
</dbReference>
<feature type="region of interest" description="Disordered" evidence="1">
    <location>
        <begin position="109"/>
        <end position="147"/>
    </location>
</feature>
<evidence type="ECO:0000313" key="3">
    <source>
        <dbReference type="EMBL" id="KAI3404580.1"/>
    </source>
</evidence>
<sequence length="166" mass="16654">MRVSVTALVALLVTSVSAAADQSDIDFFTALVGDYQAHKTDYVKYFATAQGVPAVLSTIATQVLTYTDDSYTTLLDNPSLSIAELESYATNIPWYTRIEAAGAANGGSSGAASDSHSASSATGSSATRNTAASTSTSTSTSTANGGSARMAAPIGAALGALAIALL</sequence>
<dbReference type="GeneID" id="73380242"/>
<keyword evidence="2" id="KW-0732">Signal</keyword>
<dbReference type="Pfam" id="PF00660">
    <property type="entry name" value="SRP1_TIP1"/>
    <property type="match status" value="1"/>
</dbReference>
<gene>
    <name evidence="3" type="ORF">KGF56_002625</name>
</gene>
<reference evidence="3" key="1">
    <citation type="journal article" date="2022" name="DNA Res.">
        <title>Genome analysis of five recently described species of the CUG-Ser clade uncovers Candida theae as a new hybrid lineage with pathogenic potential in the Candida parapsilosis species complex.</title>
        <authorList>
            <person name="Mixao V."/>
            <person name="Del Olmo V."/>
            <person name="Hegedusova E."/>
            <person name="Saus E."/>
            <person name="Pryszcz L."/>
            <person name="Cillingova A."/>
            <person name="Nosek J."/>
            <person name="Gabaldon T."/>
        </authorList>
    </citation>
    <scope>NUCLEOTIDE SEQUENCE</scope>
    <source>
        <strain evidence="3">CBS 10844</strain>
    </source>
</reference>
<dbReference type="RefSeq" id="XP_049180325.1">
    <property type="nucleotide sequence ID" value="XM_049323875.1"/>
</dbReference>
<keyword evidence="4" id="KW-1185">Reference proteome</keyword>
<organism evidence="3 4">
    <name type="scientific">Candida oxycetoniae</name>
    <dbReference type="NCBI Taxonomy" id="497107"/>
    <lineage>
        <taxon>Eukaryota</taxon>
        <taxon>Fungi</taxon>
        <taxon>Dikarya</taxon>
        <taxon>Ascomycota</taxon>
        <taxon>Saccharomycotina</taxon>
        <taxon>Pichiomycetes</taxon>
        <taxon>Debaryomycetaceae</taxon>
        <taxon>Candida/Lodderomyces clade</taxon>
        <taxon>Candida</taxon>
    </lineage>
</organism>
<feature type="signal peptide" evidence="2">
    <location>
        <begin position="1"/>
        <end position="18"/>
    </location>
</feature>
<protein>
    <submittedName>
        <fullName evidence="3">TIR3</fullName>
    </submittedName>
</protein>
<evidence type="ECO:0000256" key="1">
    <source>
        <dbReference type="SAM" id="MobiDB-lite"/>
    </source>
</evidence>
<evidence type="ECO:0000313" key="4">
    <source>
        <dbReference type="Proteomes" id="UP001202479"/>
    </source>
</evidence>
<name>A0AAI9SXF6_9ASCO</name>
<dbReference type="InterPro" id="IPR000992">
    <property type="entry name" value="SRP1_TIP1"/>
</dbReference>
<accession>A0AAI9SXF6</accession>
<dbReference type="AlphaFoldDB" id="A0AAI9SXF6"/>
<comment type="caution">
    <text evidence="3">The sequence shown here is derived from an EMBL/GenBank/DDBJ whole genome shotgun (WGS) entry which is preliminary data.</text>
</comment>
<proteinExistence type="predicted"/>
<feature type="chain" id="PRO_5042488324" evidence="2">
    <location>
        <begin position="19"/>
        <end position="166"/>
    </location>
</feature>
<feature type="compositionally biased region" description="Low complexity" evidence="1">
    <location>
        <begin position="110"/>
        <end position="147"/>
    </location>
</feature>
<evidence type="ECO:0000256" key="2">
    <source>
        <dbReference type="SAM" id="SignalP"/>
    </source>
</evidence>